<keyword evidence="2" id="KW-0067">ATP-binding</keyword>
<dbReference type="SUPFAM" id="SSF52540">
    <property type="entry name" value="P-loop containing nucleoside triphosphate hydrolases"/>
    <property type="match status" value="1"/>
</dbReference>
<dbReference type="InterPro" id="IPR003439">
    <property type="entry name" value="ABC_transporter-like_ATP-bd"/>
</dbReference>
<evidence type="ECO:0000256" key="1">
    <source>
        <dbReference type="ARBA" id="ARBA00022741"/>
    </source>
</evidence>
<dbReference type="AlphaFoldDB" id="T0ZX73"/>
<protein>
    <submittedName>
        <fullName evidence="4">ABC-type multidrug transport system, ATPase</fullName>
    </submittedName>
</protein>
<dbReference type="InterPro" id="IPR027417">
    <property type="entry name" value="P-loop_NTPase"/>
</dbReference>
<name>T0ZX73_9ZZZZ</name>
<dbReference type="SMART" id="SM00382">
    <property type="entry name" value="AAA"/>
    <property type="match status" value="1"/>
</dbReference>
<accession>T0ZX73</accession>
<feature type="non-terminal residue" evidence="4">
    <location>
        <position position="158"/>
    </location>
</feature>
<dbReference type="GO" id="GO:0016887">
    <property type="term" value="F:ATP hydrolysis activity"/>
    <property type="evidence" value="ECO:0007669"/>
    <property type="project" value="InterPro"/>
</dbReference>
<dbReference type="InterPro" id="IPR003593">
    <property type="entry name" value="AAA+_ATPase"/>
</dbReference>
<proteinExistence type="predicted"/>
<dbReference type="Pfam" id="PF00005">
    <property type="entry name" value="ABC_tran"/>
    <property type="match status" value="1"/>
</dbReference>
<reference evidence="4" key="2">
    <citation type="journal article" date="2014" name="ISME J.">
        <title>Microbial stratification in low pH oxic and suboxic macroscopic growths along an acid mine drainage.</title>
        <authorList>
            <person name="Mendez-Garcia C."/>
            <person name="Mesa V."/>
            <person name="Sprenger R.R."/>
            <person name="Richter M."/>
            <person name="Diez M.S."/>
            <person name="Solano J."/>
            <person name="Bargiela R."/>
            <person name="Golyshina O.V."/>
            <person name="Manteca A."/>
            <person name="Ramos J.L."/>
            <person name="Gallego J.R."/>
            <person name="Llorente I."/>
            <person name="Martins Dos Santos V.A."/>
            <person name="Jensen O.N."/>
            <person name="Pelaez A.I."/>
            <person name="Sanchez J."/>
            <person name="Ferrer M."/>
        </authorList>
    </citation>
    <scope>NUCLEOTIDE SEQUENCE</scope>
</reference>
<sequence length="158" mass="17125">MGSRTVSLECRSLTKRRRGIDLVRDISFHEDRPGVTAITGPSRSGKSTLLLMIAGLVHRTSGVVRIQGHDVLDPAARALIGCAVGEPEPYDRLNVIDTLDMAGELRGMGRPAIRQRIEYLDRALSLPPLGTVVANLPSTQRRRVMLAVSLVADPPILA</sequence>
<comment type="caution">
    <text evidence="4">The sequence shown here is derived from an EMBL/GenBank/DDBJ whole genome shotgun (WGS) entry which is preliminary data.</text>
</comment>
<dbReference type="EMBL" id="AUZY01007679">
    <property type="protein sequence ID" value="EQD49158.1"/>
    <property type="molecule type" value="Genomic_DNA"/>
</dbReference>
<dbReference type="Gene3D" id="3.40.50.300">
    <property type="entry name" value="P-loop containing nucleotide triphosphate hydrolases"/>
    <property type="match status" value="1"/>
</dbReference>
<evidence type="ECO:0000256" key="2">
    <source>
        <dbReference type="ARBA" id="ARBA00022840"/>
    </source>
</evidence>
<dbReference type="PANTHER" id="PTHR43038">
    <property type="entry name" value="ATP-BINDING CASSETTE, SUB-FAMILY H, MEMBER 1"/>
    <property type="match status" value="1"/>
</dbReference>
<evidence type="ECO:0000259" key="3">
    <source>
        <dbReference type="SMART" id="SM00382"/>
    </source>
</evidence>
<dbReference type="PANTHER" id="PTHR43038:SF3">
    <property type="entry name" value="ABC TRANSPORTER G FAMILY MEMBER 20 ISOFORM X1"/>
    <property type="match status" value="1"/>
</dbReference>
<feature type="domain" description="AAA+ ATPase" evidence="3">
    <location>
        <begin position="32"/>
        <end position="157"/>
    </location>
</feature>
<keyword evidence="1" id="KW-0547">Nucleotide-binding</keyword>
<reference evidence="4" key="1">
    <citation type="submission" date="2013-08" db="EMBL/GenBank/DDBJ databases">
        <authorList>
            <person name="Mendez C."/>
            <person name="Richter M."/>
            <person name="Ferrer M."/>
            <person name="Sanchez J."/>
        </authorList>
    </citation>
    <scope>NUCLEOTIDE SEQUENCE</scope>
</reference>
<gene>
    <name evidence="4" type="ORF">B1B_11773</name>
</gene>
<dbReference type="GO" id="GO:0005524">
    <property type="term" value="F:ATP binding"/>
    <property type="evidence" value="ECO:0007669"/>
    <property type="project" value="UniProtKB-KW"/>
</dbReference>
<evidence type="ECO:0000313" key="4">
    <source>
        <dbReference type="EMBL" id="EQD49158.1"/>
    </source>
</evidence>
<organism evidence="4">
    <name type="scientific">mine drainage metagenome</name>
    <dbReference type="NCBI Taxonomy" id="410659"/>
    <lineage>
        <taxon>unclassified sequences</taxon>
        <taxon>metagenomes</taxon>
        <taxon>ecological metagenomes</taxon>
    </lineage>
</organism>